<dbReference type="PANTHER" id="PTHR19848">
    <property type="entry name" value="WD40 REPEAT PROTEIN"/>
    <property type="match status" value="1"/>
</dbReference>
<keyword evidence="1 3" id="KW-0853">WD repeat</keyword>
<feature type="repeat" description="WD" evidence="3">
    <location>
        <begin position="139"/>
        <end position="186"/>
    </location>
</feature>
<name>X6P6A0_RETFI</name>
<dbReference type="AlphaFoldDB" id="X6P6A0"/>
<dbReference type="InterPro" id="IPR001680">
    <property type="entry name" value="WD40_rpt"/>
</dbReference>
<feature type="repeat" description="WD" evidence="3">
    <location>
        <begin position="187"/>
        <end position="230"/>
    </location>
</feature>
<dbReference type="InterPro" id="IPR015943">
    <property type="entry name" value="WD40/YVTN_repeat-like_dom_sf"/>
</dbReference>
<organism evidence="4 5">
    <name type="scientific">Reticulomyxa filosa</name>
    <dbReference type="NCBI Taxonomy" id="46433"/>
    <lineage>
        <taxon>Eukaryota</taxon>
        <taxon>Sar</taxon>
        <taxon>Rhizaria</taxon>
        <taxon>Retaria</taxon>
        <taxon>Foraminifera</taxon>
        <taxon>Monothalamids</taxon>
        <taxon>Reticulomyxidae</taxon>
        <taxon>Reticulomyxa</taxon>
    </lineage>
</organism>
<dbReference type="InterPro" id="IPR020472">
    <property type="entry name" value="WD40_PAC1"/>
</dbReference>
<dbReference type="Pfam" id="PF00400">
    <property type="entry name" value="WD40"/>
    <property type="match status" value="3"/>
</dbReference>
<keyword evidence="5" id="KW-1185">Reference proteome</keyword>
<evidence type="ECO:0000256" key="3">
    <source>
        <dbReference type="PROSITE-ProRule" id="PRU00221"/>
    </source>
</evidence>
<evidence type="ECO:0000256" key="1">
    <source>
        <dbReference type="ARBA" id="ARBA00022574"/>
    </source>
</evidence>
<evidence type="ECO:0000256" key="2">
    <source>
        <dbReference type="ARBA" id="ARBA00022737"/>
    </source>
</evidence>
<gene>
    <name evidence="4" type="ORF">RFI_03388</name>
</gene>
<reference evidence="4 5" key="1">
    <citation type="journal article" date="2013" name="Curr. Biol.">
        <title>The Genome of the Foraminiferan Reticulomyxa filosa.</title>
        <authorList>
            <person name="Glockner G."/>
            <person name="Hulsmann N."/>
            <person name="Schleicher M."/>
            <person name="Noegel A.A."/>
            <person name="Eichinger L."/>
            <person name="Gallinger C."/>
            <person name="Pawlowski J."/>
            <person name="Sierra R."/>
            <person name="Euteneuer U."/>
            <person name="Pillet L."/>
            <person name="Moustafa A."/>
            <person name="Platzer M."/>
            <person name="Groth M."/>
            <person name="Szafranski K."/>
            <person name="Schliwa M."/>
        </authorList>
    </citation>
    <scope>NUCLEOTIDE SEQUENCE [LARGE SCALE GENOMIC DNA]</scope>
</reference>
<accession>X6P6A0</accession>
<sequence>MECWNIEIVANWCDLYPKIRIWEGILKQSNNEFCYQVLKKFKFEKEIKLIINNWIRISDVKLGWIDEFDKFVVNYANTIFIFDTFYSSSKLLNTFNGHISTIYSIDYSIFNNHQYICSGSSDKTIRIWCIDINKQIKLLNKHLHEIYCIKFSKYYNNIYDRNVICSSSFDKTIRFWDIKKKKQFKIFNKYNNGVCGIEFSSFNSGRYLCSGSYDNNIHLWDIETSKLLNIYNGHKNT</sequence>
<keyword evidence="2" id="KW-0677">Repeat</keyword>
<feature type="repeat" description="WD" evidence="3">
    <location>
        <begin position="95"/>
        <end position="138"/>
    </location>
</feature>
<evidence type="ECO:0000313" key="5">
    <source>
        <dbReference type="Proteomes" id="UP000023152"/>
    </source>
</evidence>
<feature type="non-terminal residue" evidence="4">
    <location>
        <position position="237"/>
    </location>
</feature>
<dbReference type="PRINTS" id="PR00320">
    <property type="entry name" value="GPROTEINBRPT"/>
</dbReference>
<dbReference type="SUPFAM" id="SSF50978">
    <property type="entry name" value="WD40 repeat-like"/>
    <property type="match status" value="1"/>
</dbReference>
<dbReference type="Gene3D" id="2.130.10.10">
    <property type="entry name" value="YVTN repeat-like/Quinoprotein amine dehydrogenase"/>
    <property type="match status" value="1"/>
</dbReference>
<proteinExistence type="predicted"/>
<dbReference type="EMBL" id="ASPP01003183">
    <property type="protein sequence ID" value="ETO33716.1"/>
    <property type="molecule type" value="Genomic_DNA"/>
</dbReference>
<dbReference type="InterPro" id="IPR019775">
    <property type="entry name" value="WD40_repeat_CS"/>
</dbReference>
<dbReference type="PROSITE" id="PS00678">
    <property type="entry name" value="WD_REPEATS_1"/>
    <property type="match status" value="2"/>
</dbReference>
<dbReference type="PROSITE" id="PS50082">
    <property type="entry name" value="WD_REPEATS_2"/>
    <property type="match status" value="3"/>
</dbReference>
<evidence type="ECO:0000313" key="4">
    <source>
        <dbReference type="EMBL" id="ETO33716.1"/>
    </source>
</evidence>
<dbReference type="InterPro" id="IPR036322">
    <property type="entry name" value="WD40_repeat_dom_sf"/>
</dbReference>
<dbReference type="Proteomes" id="UP000023152">
    <property type="component" value="Unassembled WGS sequence"/>
</dbReference>
<dbReference type="SMART" id="SM00320">
    <property type="entry name" value="WD40"/>
    <property type="match status" value="3"/>
</dbReference>
<dbReference type="PANTHER" id="PTHR19848:SF8">
    <property type="entry name" value="F-BOX AND WD REPEAT DOMAIN CONTAINING 7"/>
    <property type="match status" value="1"/>
</dbReference>
<dbReference type="PROSITE" id="PS50294">
    <property type="entry name" value="WD_REPEATS_REGION"/>
    <property type="match status" value="2"/>
</dbReference>
<protein>
    <submittedName>
        <fullName evidence="4">Uncharacterized protein</fullName>
    </submittedName>
</protein>
<comment type="caution">
    <text evidence="4">The sequence shown here is derived from an EMBL/GenBank/DDBJ whole genome shotgun (WGS) entry which is preliminary data.</text>
</comment>